<keyword evidence="3" id="KW-0474">Menaquinone biosynthesis</keyword>
<dbReference type="InterPro" id="IPR010198">
    <property type="entry name" value="DHNA-CoA_synthase_MenB"/>
</dbReference>
<dbReference type="PANTHER" id="PTHR43113:SF1">
    <property type="entry name" value="1,4-DIHYDROXY-2-NAPHTHOYL-COA SYNTHASE, PEROXISOMAL"/>
    <property type="match status" value="1"/>
</dbReference>
<dbReference type="EMBL" id="JTJZ01000022">
    <property type="protein sequence ID" value="KHS50936.1"/>
    <property type="molecule type" value="Genomic_DNA"/>
</dbReference>
<dbReference type="KEGG" id="bly:A2T55_00875"/>
<organism evidence="5 6">
    <name type="scientific">Brevibacterium linens</name>
    <dbReference type="NCBI Taxonomy" id="1703"/>
    <lineage>
        <taxon>Bacteria</taxon>
        <taxon>Bacillati</taxon>
        <taxon>Actinomycetota</taxon>
        <taxon>Actinomycetes</taxon>
        <taxon>Micrococcales</taxon>
        <taxon>Brevibacteriaceae</taxon>
        <taxon>Brevibacterium</taxon>
    </lineage>
</organism>
<dbReference type="InterPro" id="IPR001753">
    <property type="entry name" value="Enoyl-CoA_hydra/iso"/>
</dbReference>
<comment type="function">
    <text evidence="3">Converts o-succinylbenzoyl-CoA (OSB-CoA) to 1,4-dihydroxy-2-naphthoyl-CoA (DHNA-CoA).</text>
</comment>
<dbReference type="Gene3D" id="3.90.226.10">
    <property type="entry name" value="2-enoyl-CoA Hydratase, Chain A, domain 1"/>
    <property type="match status" value="1"/>
</dbReference>
<dbReference type="SUPFAM" id="SSF52096">
    <property type="entry name" value="ClpP/crotonase"/>
    <property type="match status" value="1"/>
</dbReference>
<protein>
    <recommendedName>
        <fullName evidence="3">1,4-dihydroxy-2-naphthoyl-CoA synthase</fullName>
        <shortName evidence="3">DHNA-CoA synthase</shortName>
        <ecNumber evidence="3">4.1.3.36</ecNumber>
    </recommendedName>
</protein>
<feature type="binding site" description="in other chain" evidence="3">
    <location>
        <position position="153"/>
    </location>
    <ligand>
        <name>substrate</name>
        <note>ligand shared between two neighboring subunits</note>
    </ligand>
</feature>
<sequence>MPTATPTTQQAATTEFDDILYDVEKTFAVITINRPEAFNSFRSQTVDELIEAFTLAWGDNRVRSIILTGSGQKSFCAGGDVKQKAQTGDYGPSRYGMFRISELHKVIRSVPKPVISAVNGVAIGGGNVLTTLCDITIAASHARFGQAGPKVGSFDAGYGSAFLARVIGEKRAREMWYFCELIDAQKAESWGLANEVVDAEELMPRAKERARALGLKAPTALRFLKQSFNADSEMQTGFTNLAMSALDLYAHSPESHEGATAFAEKRDPDFSQFDGAY</sequence>
<evidence type="ECO:0000256" key="1">
    <source>
        <dbReference type="ARBA" id="ARBA00000177"/>
    </source>
</evidence>
<dbReference type="PANTHER" id="PTHR43113">
    <property type="entry name" value="NUCLEOSIDE-DIPHOSPHATE-SUGAR EPIMERASE"/>
    <property type="match status" value="1"/>
</dbReference>
<gene>
    <name evidence="3" type="primary">menB</name>
    <name evidence="4" type="ORF">A2T55_00875</name>
    <name evidence="5" type="ORF">AE0388_3008</name>
</gene>
<dbReference type="CDD" id="cd06558">
    <property type="entry name" value="crotonase-like"/>
    <property type="match status" value="1"/>
</dbReference>
<evidence type="ECO:0000313" key="7">
    <source>
        <dbReference type="Proteomes" id="UP000075950"/>
    </source>
</evidence>
<name>A0A0B8ZXE3_BRELN</name>
<evidence type="ECO:0000313" key="5">
    <source>
        <dbReference type="EMBL" id="KHS50936.1"/>
    </source>
</evidence>
<evidence type="ECO:0000256" key="3">
    <source>
        <dbReference type="HAMAP-Rule" id="MF_01934"/>
    </source>
</evidence>
<dbReference type="GO" id="GO:0005829">
    <property type="term" value="C:cytosol"/>
    <property type="evidence" value="ECO:0007669"/>
    <property type="project" value="TreeGrafter"/>
</dbReference>
<comment type="similarity">
    <text evidence="3">Belongs to the enoyl-CoA hydratase/isomerase family. MenB subfamily.</text>
</comment>
<feature type="binding site" description="in other chain" evidence="3">
    <location>
        <begin position="121"/>
        <end position="125"/>
    </location>
    <ligand>
        <name>substrate</name>
        <note>ligand shared between two neighboring subunits</note>
    </ligand>
</feature>
<dbReference type="GO" id="GO:0009234">
    <property type="term" value="P:menaquinone biosynthetic process"/>
    <property type="evidence" value="ECO:0007669"/>
    <property type="project" value="UniProtKB-UniRule"/>
</dbReference>
<dbReference type="HAMAP" id="MF_01934">
    <property type="entry name" value="MenB"/>
    <property type="match status" value="1"/>
</dbReference>
<evidence type="ECO:0000256" key="2">
    <source>
        <dbReference type="ARBA" id="ARBA00023239"/>
    </source>
</evidence>
<keyword evidence="6" id="KW-1185">Reference proteome</keyword>
<dbReference type="UniPathway" id="UPA01057">
    <property type="reaction ID" value="UER00167"/>
</dbReference>
<feature type="site" description="Important for catalysis" evidence="3">
    <location>
        <position position="90"/>
    </location>
</feature>
<accession>A0A144M0N7</accession>
<accession>A0A0B8ZXE3</accession>
<dbReference type="InterPro" id="IPR018376">
    <property type="entry name" value="Enoyl-CoA_hyd/isom_CS"/>
</dbReference>
<dbReference type="PROSITE" id="PS00166">
    <property type="entry name" value="ENOYL_COA_HYDRATASE"/>
    <property type="match status" value="1"/>
</dbReference>
<dbReference type="UniPathway" id="UPA00079"/>
<comment type="pathway">
    <text evidence="3">Quinol/quinone metabolism; 1,4-dihydroxy-2-naphthoate biosynthesis; 1,4-dihydroxy-2-naphthoate from chorismate: step 6/7.</text>
</comment>
<dbReference type="Pfam" id="PF00378">
    <property type="entry name" value="ECH_1"/>
    <property type="match status" value="1"/>
</dbReference>
<reference evidence="5 6" key="1">
    <citation type="submission" date="2014-11" db="EMBL/GenBank/DDBJ databases">
        <title>Draft Genome Sequence of Brevibacterium linens AE038-8.</title>
        <authorList>
            <person name="Maizel D."/>
            <person name="Utturkar S.M."/>
            <person name="Brown S.D."/>
            <person name="Ferrero M."/>
            <person name="Rosen B.P."/>
        </authorList>
    </citation>
    <scope>NUCLEOTIDE SEQUENCE [LARGE SCALE GENOMIC DNA]</scope>
    <source>
        <strain evidence="5 6">AE038-8</strain>
    </source>
</reference>
<dbReference type="Proteomes" id="UP000031488">
    <property type="component" value="Unassembled WGS sequence"/>
</dbReference>
<dbReference type="RefSeq" id="WP_052240148.1">
    <property type="nucleotide sequence ID" value="NZ_CP014869.1"/>
</dbReference>
<dbReference type="InterPro" id="IPR029045">
    <property type="entry name" value="ClpP/crotonase-like_dom_sf"/>
</dbReference>
<comment type="catalytic activity">
    <reaction evidence="1 3">
        <text>2-succinylbenzoyl-CoA + H(+) = 1,4-dihydroxy-2-naphthoyl-CoA + H2O</text>
        <dbReference type="Rhea" id="RHEA:26562"/>
        <dbReference type="ChEBI" id="CHEBI:15377"/>
        <dbReference type="ChEBI" id="CHEBI:15378"/>
        <dbReference type="ChEBI" id="CHEBI:57364"/>
        <dbReference type="ChEBI" id="CHEBI:58897"/>
        <dbReference type="EC" id="4.1.3.36"/>
    </reaction>
</comment>
<dbReference type="AlphaFoldDB" id="A0A0B8ZXE3"/>
<dbReference type="Proteomes" id="UP000075950">
    <property type="component" value="Chromosome"/>
</dbReference>
<feature type="binding site" evidence="3">
    <location>
        <position position="265"/>
    </location>
    <ligand>
        <name>substrate</name>
        <note>ligand shared between two neighboring subunits</note>
    </ligand>
</feature>
<comment type="caution">
    <text evidence="3">Lacks conserved residue(s) required for the propagation of feature annotation.</text>
</comment>
<feature type="binding site" description="in other chain" evidence="3">
    <location>
        <position position="90"/>
    </location>
    <ligand>
        <name>substrate</name>
        <note>ligand shared between two neighboring subunits</note>
    </ligand>
</feature>
<evidence type="ECO:0000313" key="6">
    <source>
        <dbReference type="Proteomes" id="UP000031488"/>
    </source>
</evidence>
<dbReference type="OrthoDB" id="9807606at2"/>
<dbReference type="Gene3D" id="1.10.12.10">
    <property type="entry name" value="Lyase 2-enoyl-coa Hydratase, Chain A, domain 2"/>
    <property type="match status" value="1"/>
</dbReference>
<dbReference type="EC" id="4.1.3.36" evidence="3"/>
<dbReference type="EMBL" id="CP014869">
    <property type="protein sequence ID" value="AMT92535.1"/>
    <property type="molecule type" value="Genomic_DNA"/>
</dbReference>
<dbReference type="InterPro" id="IPR014748">
    <property type="entry name" value="Enoyl-CoA_hydra_C"/>
</dbReference>
<reference evidence="7" key="2">
    <citation type="submission" date="2016-03" db="EMBL/GenBank/DDBJ databases">
        <authorList>
            <person name="Ploux O."/>
        </authorList>
    </citation>
    <scope>NUCLEOTIDE SEQUENCE [LARGE SCALE GENOMIC DNA]</scope>
    <source>
        <strain evidence="7">BS258</strain>
    </source>
</reference>
<dbReference type="GO" id="GO:0008935">
    <property type="term" value="F:1,4-dihydroxy-2-naphthoyl-CoA synthase activity"/>
    <property type="evidence" value="ECO:0007669"/>
    <property type="project" value="UniProtKB-UniRule"/>
</dbReference>
<reference evidence="4" key="3">
    <citation type="submission" date="2016-03" db="EMBL/GenBank/DDBJ databases">
        <authorList>
            <person name="Zhu Y."/>
            <person name="Sun C."/>
        </authorList>
    </citation>
    <scope>NUCLEOTIDE SEQUENCE</scope>
    <source>
        <strain evidence="4">BS258</strain>
    </source>
</reference>
<evidence type="ECO:0000313" key="4">
    <source>
        <dbReference type="EMBL" id="AMT92535.1"/>
    </source>
</evidence>
<proteinExistence type="inferred from homology"/>
<dbReference type="PATRIC" id="fig|1703.6.peg.2959"/>
<keyword evidence="2 3" id="KW-0456">Lyase</keyword>
<comment type="pathway">
    <text evidence="3">Quinol/quinone metabolism; menaquinone biosynthesis.</text>
</comment>